<dbReference type="InterPro" id="IPR017972">
    <property type="entry name" value="Cyt_P450_CS"/>
</dbReference>
<dbReference type="GO" id="GO:0020037">
    <property type="term" value="F:heme binding"/>
    <property type="evidence" value="ECO:0007669"/>
    <property type="project" value="InterPro"/>
</dbReference>
<evidence type="ECO:0000256" key="6">
    <source>
        <dbReference type="ARBA" id="ARBA00023002"/>
    </source>
</evidence>
<evidence type="ECO:0000256" key="8">
    <source>
        <dbReference type="ARBA" id="ARBA00023033"/>
    </source>
</evidence>
<evidence type="ECO:0000256" key="9">
    <source>
        <dbReference type="PIRSR" id="PIRSR602401-1"/>
    </source>
</evidence>
<dbReference type="CDD" id="cd11065">
    <property type="entry name" value="CYP64-like"/>
    <property type="match status" value="1"/>
</dbReference>
<keyword evidence="4 9" id="KW-0349">Heme</keyword>
<gene>
    <name evidence="12" type="ORF">DFH94DRAFT_852424</name>
</gene>
<evidence type="ECO:0000313" key="12">
    <source>
        <dbReference type="EMBL" id="KAF8481592.1"/>
    </source>
</evidence>
<evidence type="ECO:0000256" key="11">
    <source>
        <dbReference type="SAM" id="Phobius"/>
    </source>
</evidence>
<dbReference type="GO" id="GO:0016705">
    <property type="term" value="F:oxidoreductase activity, acting on paired donors, with incorporation or reduction of molecular oxygen"/>
    <property type="evidence" value="ECO:0007669"/>
    <property type="project" value="InterPro"/>
</dbReference>
<dbReference type="PANTHER" id="PTHR46300">
    <property type="entry name" value="P450, PUTATIVE (EUROFUNG)-RELATED-RELATED"/>
    <property type="match status" value="1"/>
</dbReference>
<evidence type="ECO:0000256" key="3">
    <source>
        <dbReference type="ARBA" id="ARBA00010617"/>
    </source>
</evidence>
<reference evidence="12" key="1">
    <citation type="submission" date="2019-10" db="EMBL/GenBank/DDBJ databases">
        <authorList>
            <consortium name="DOE Joint Genome Institute"/>
            <person name="Kuo A."/>
            <person name="Miyauchi S."/>
            <person name="Kiss E."/>
            <person name="Drula E."/>
            <person name="Kohler A."/>
            <person name="Sanchez-Garcia M."/>
            <person name="Andreopoulos B."/>
            <person name="Barry K.W."/>
            <person name="Bonito G."/>
            <person name="Buee M."/>
            <person name="Carver A."/>
            <person name="Chen C."/>
            <person name="Cichocki N."/>
            <person name="Clum A."/>
            <person name="Culley D."/>
            <person name="Crous P.W."/>
            <person name="Fauchery L."/>
            <person name="Girlanda M."/>
            <person name="Hayes R."/>
            <person name="Keri Z."/>
            <person name="LaButti K."/>
            <person name="Lipzen A."/>
            <person name="Lombard V."/>
            <person name="Magnuson J."/>
            <person name="Maillard F."/>
            <person name="Morin E."/>
            <person name="Murat C."/>
            <person name="Nolan M."/>
            <person name="Ohm R."/>
            <person name="Pangilinan J."/>
            <person name="Pereira M."/>
            <person name="Perotto S."/>
            <person name="Peter M."/>
            <person name="Riley R."/>
            <person name="Sitrit Y."/>
            <person name="Stielow B."/>
            <person name="Szollosi G."/>
            <person name="Zifcakova L."/>
            <person name="Stursova M."/>
            <person name="Spatafora J.W."/>
            <person name="Tedersoo L."/>
            <person name="Vaario L.-M."/>
            <person name="Yamada A."/>
            <person name="Yan M."/>
            <person name="Wang P."/>
            <person name="Xu J."/>
            <person name="Bruns T."/>
            <person name="Baldrian P."/>
            <person name="Vilgalys R."/>
            <person name="Henrissat B."/>
            <person name="Grigoriev I.V."/>
            <person name="Hibbett D."/>
            <person name="Nagy L.G."/>
            <person name="Martin F.M."/>
        </authorList>
    </citation>
    <scope>NUCLEOTIDE SEQUENCE</scope>
    <source>
        <strain evidence="12">Prilba</strain>
    </source>
</reference>
<comment type="cofactor">
    <cofactor evidence="1 9">
        <name>heme</name>
        <dbReference type="ChEBI" id="CHEBI:30413"/>
    </cofactor>
</comment>
<keyword evidence="11" id="KW-0812">Transmembrane</keyword>
<dbReference type="GO" id="GO:0005506">
    <property type="term" value="F:iron ion binding"/>
    <property type="evidence" value="ECO:0007669"/>
    <property type="project" value="InterPro"/>
</dbReference>
<comment type="pathway">
    <text evidence="2">Secondary metabolite biosynthesis.</text>
</comment>
<dbReference type="GO" id="GO:0004497">
    <property type="term" value="F:monooxygenase activity"/>
    <property type="evidence" value="ECO:0007669"/>
    <property type="project" value="UniProtKB-KW"/>
</dbReference>
<dbReference type="InterPro" id="IPR001128">
    <property type="entry name" value="Cyt_P450"/>
</dbReference>
<keyword evidence="11" id="KW-1133">Transmembrane helix</keyword>
<dbReference type="InterPro" id="IPR002401">
    <property type="entry name" value="Cyt_P450_E_grp-I"/>
</dbReference>
<keyword evidence="8 10" id="KW-0503">Monooxygenase</keyword>
<comment type="similarity">
    <text evidence="3 10">Belongs to the cytochrome P450 family.</text>
</comment>
<evidence type="ECO:0000256" key="4">
    <source>
        <dbReference type="ARBA" id="ARBA00022617"/>
    </source>
</evidence>
<evidence type="ECO:0000256" key="1">
    <source>
        <dbReference type="ARBA" id="ARBA00001971"/>
    </source>
</evidence>
<dbReference type="Pfam" id="PF00067">
    <property type="entry name" value="p450"/>
    <property type="match status" value="1"/>
</dbReference>
<proteinExistence type="inferred from homology"/>
<evidence type="ECO:0000256" key="7">
    <source>
        <dbReference type="ARBA" id="ARBA00023004"/>
    </source>
</evidence>
<protein>
    <submittedName>
        <fullName evidence="12">Cytochrome P450</fullName>
    </submittedName>
</protein>
<keyword evidence="13" id="KW-1185">Reference proteome</keyword>
<evidence type="ECO:0000256" key="2">
    <source>
        <dbReference type="ARBA" id="ARBA00005179"/>
    </source>
</evidence>
<dbReference type="InterPro" id="IPR050364">
    <property type="entry name" value="Cytochrome_P450_fung"/>
</dbReference>
<dbReference type="PROSITE" id="PS00086">
    <property type="entry name" value="CYTOCHROME_P450"/>
    <property type="match status" value="1"/>
</dbReference>
<evidence type="ECO:0000313" key="13">
    <source>
        <dbReference type="Proteomes" id="UP000759537"/>
    </source>
</evidence>
<dbReference type="PRINTS" id="PR00463">
    <property type="entry name" value="EP450I"/>
</dbReference>
<dbReference type="PANTHER" id="PTHR46300:SF7">
    <property type="entry name" value="P450, PUTATIVE (EUROFUNG)-RELATED"/>
    <property type="match status" value="1"/>
</dbReference>
<keyword evidence="6 10" id="KW-0560">Oxidoreductase</keyword>
<dbReference type="Proteomes" id="UP000759537">
    <property type="component" value="Unassembled WGS sequence"/>
</dbReference>
<evidence type="ECO:0000256" key="10">
    <source>
        <dbReference type="RuleBase" id="RU000461"/>
    </source>
</evidence>
<keyword evidence="7 9" id="KW-0408">Iron</keyword>
<dbReference type="Gene3D" id="1.10.630.10">
    <property type="entry name" value="Cytochrome P450"/>
    <property type="match status" value="1"/>
</dbReference>
<name>A0A9P5MY68_9AGAM</name>
<dbReference type="AlphaFoldDB" id="A0A9P5MY68"/>
<keyword evidence="5 9" id="KW-0479">Metal-binding</keyword>
<sequence length="506" mass="57210">MSILSRFDMIPLAILTVLFGLTLYIWYSGKKQLPYPPGPKRLPIVGNLFSMPSQEEWVTYRKWSDEFGSDIIHTDVMGSHVIILNSIKAANDLLDRRSPIYSDRPPMAALRDLLNMDFNITFLPYGPAWRHLRREFHINFLSTEMEVFRPFEQRAVHRLLRNFLSSPNNFSKHLRHMAGQIILSVAYGIDVRPEGDPYVENAENVLHALEIGSAKEATLFDTIPWLLHMPSWFPGARFKRRARKWCRIVDNALQTTHDKVKGDLDSGTAAPSVAANMLSKLDENSTELDLLAAKGVPGTMYMAGADTTVTALETFILAMTLYPEVQRKAQAEIDSVVGNSRLPDYSDQDALPYVQAVLKEVLRWHPVTPLGVSHKVIKSDVYEGHFIPAGSIIIPNVWGMLHDPNIFTEPDRFYPERWFSPDVPAFPIQAFGFGARQCPGRVFARRSIWANIAGILAAFKIVPTEDGPPEKKYLSGLVSYVKPFRCYIRPRSEAAASLVRDTENEI</sequence>
<feature type="binding site" description="axial binding residue" evidence="9">
    <location>
        <position position="438"/>
    </location>
    <ligand>
        <name>heme</name>
        <dbReference type="ChEBI" id="CHEBI:30413"/>
    </ligand>
    <ligandPart>
        <name>Fe</name>
        <dbReference type="ChEBI" id="CHEBI:18248"/>
    </ligandPart>
</feature>
<reference evidence="12" key="2">
    <citation type="journal article" date="2020" name="Nat. Commun.">
        <title>Large-scale genome sequencing of mycorrhizal fungi provides insights into the early evolution of symbiotic traits.</title>
        <authorList>
            <person name="Miyauchi S."/>
            <person name="Kiss E."/>
            <person name="Kuo A."/>
            <person name="Drula E."/>
            <person name="Kohler A."/>
            <person name="Sanchez-Garcia M."/>
            <person name="Morin E."/>
            <person name="Andreopoulos B."/>
            <person name="Barry K.W."/>
            <person name="Bonito G."/>
            <person name="Buee M."/>
            <person name="Carver A."/>
            <person name="Chen C."/>
            <person name="Cichocki N."/>
            <person name="Clum A."/>
            <person name="Culley D."/>
            <person name="Crous P.W."/>
            <person name="Fauchery L."/>
            <person name="Girlanda M."/>
            <person name="Hayes R.D."/>
            <person name="Keri Z."/>
            <person name="LaButti K."/>
            <person name="Lipzen A."/>
            <person name="Lombard V."/>
            <person name="Magnuson J."/>
            <person name="Maillard F."/>
            <person name="Murat C."/>
            <person name="Nolan M."/>
            <person name="Ohm R.A."/>
            <person name="Pangilinan J."/>
            <person name="Pereira M.F."/>
            <person name="Perotto S."/>
            <person name="Peter M."/>
            <person name="Pfister S."/>
            <person name="Riley R."/>
            <person name="Sitrit Y."/>
            <person name="Stielow J.B."/>
            <person name="Szollosi G."/>
            <person name="Zifcakova L."/>
            <person name="Stursova M."/>
            <person name="Spatafora J.W."/>
            <person name="Tedersoo L."/>
            <person name="Vaario L.M."/>
            <person name="Yamada A."/>
            <person name="Yan M."/>
            <person name="Wang P."/>
            <person name="Xu J."/>
            <person name="Bruns T."/>
            <person name="Baldrian P."/>
            <person name="Vilgalys R."/>
            <person name="Dunand C."/>
            <person name="Henrissat B."/>
            <person name="Grigoriev I.V."/>
            <person name="Hibbett D."/>
            <person name="Nagy L.G."/>
            <person name="Martin F.M."/>
        </authorList>
    </citation>
    <scope>NUCLEOTIDE SEQUENCE</scope>
    <source>
        <strain evidence="12">Prilba</strain>
    </source>
</reference>
<evidence type="ECO:0000256" key="5">
    <source>
        <dbReference type="ARBA" id="ARBA00022723"/>
    </source>
</evidence>
<keyword evidence="11" id="KW-0472">Membrane</keyword>
<accession>A0A9P5MY68</accession>
<feature type="transmembrane region" description="Helical" evidence="11">
    <location>
        <begin position="7"/>
        <end position="27"/>
    </location>
</feature>
<dbReference type="EMBL" id="WHVB01000006">
    <property type="protein sequence ID" value="KAF8481592.1"/>
    <property type="molecule type" value="Genomic_DNA"/>
</dbReference>
<dbReference type="SUPFAM" id="SSF48264">
    <property type="entry name" value="Cytochrome P450"/>
    <property type="match status" value="1"/>
</dbReference>
<dbReference type="PRINTS" id="PR00385">
    <property type="entry name" value="P450"/>
</dbReference>
<dbReference type="InterPro" id="IPR036396">
    <property type="entry name" value="Cyt_P450_sf"/>
</dbReference>
<comment type="caution">
    <text evidence="12">The sequence shown here is derived from an EMBL/GenBank/DDBJ whole genome shotgun (WGS) entry which is preliminary data.</text>
</comment>
<organism evidence="12 13">
    <name type="scientific">Russula ochroleuca</name>
    <dbReference type="NCBI Taxonomy" id="152965"/>
    <lineage>
        <taxon>Eukaryota</taxon>
        <taxon>Fungi</taxon>
        <taxon>Dikarya</taxon>
        <taxon>Basidiomycota</taxon>
        <taxon>Agaricomycotina</taxon>
        <taxon>Agaricomycetes</taxon>
        <taxon>Russulales</taxon>
        <taxon>Russulaceae</taxon>
        <taxon>Russula</taxon>
    </lineage>
</organism>
<dbReference type="OrthoDB" id="2789670at2759"/>